<keyword evidence="2" id="KW-1185">Reference proteome</keyword>
<evidence type="ECO:0000313" key="1">
    <source>
        <dbReference type="EMBL" id="MDX8036618.1"/>
    </source>
</evidence>
<proteinExistence type="predicted"/>
<accession>A0ABU4TEM0</accession>
<reference evidence="1 2" key="2">
    <citation type="submission" date="2023-11" db="EMBL/GenBank/DDBJ databases">
        <authorList>
            <person name="Lara A.C."/>
            <person name="Chronakova A."/>
        </authorList>
    </citation>
    <scope>NUCLEOTIDE SEQUENCE [LARGE SCALE GENOMIC DNA]</scope>
    <source>
        <strain evidence="1 2">BCCO 10_0856</strain>
    </source>
</reference>
<protein>
    <submittedName>
        <fullName evidence="1">Uncharacterized protein</fullName>
    </submittedName>
</protein>
<evidence type="ECO:0000313" key="2">
    <source>
        <dbReference type="Proteomes" id="UP001285521"/>
    </source>
</evidence>
<dbReference type="EMBL" id="JAXAVW010000046">
    <property type="protein sequence ID" value="MDX8036618.1"/>
    <property type="molecule type" value="Genomic_DNA"/>
</dbReference>
<dbReference type="RefSeq" id="WP_319971611.1">
    <property type="nucleotide sequence ID" value="NZ_JAXAVW010000046.1"/>
</dbReference>
<name>A0ABU4TEM0_9PSEU</name>
<organism evidence="1 2">
    <name type="scientific">Lentzea miocenica</name>
    <dbReference type="NCBI Taxonomy" id="3095431"/>
    <lineage>
        <taxon>Bacteria</taxon>
        <taxon>Bacillati</taxon>
        <taxon>Actinomycetota</taxon>
        <taxon>Actinomycetes</taxon>
        <taxon>Pseudonocardiales</taxon>
        <taxon>Pseudonocardiaceae</taxon>
        <taxon>Lentzea</taxon>
    </lineage>
</organism>
<dbReference type="Proteomes" id="UP001285521">
    <property type="component" value="Unassembled WGS sequence"/>
</dbReference>
<comment type="caution">
    <text evidence="1">The sequence shown here is derived from an EMBL/GenBank/DDBJ whole genome shotgun (WGS) entry which is preliminary data.</text>
</comment>
<sequence length="269" mass="29088">MELTGYAASVVRDEPGAFEKFVEEAQDRSFDEMSAAALVLSTSADVQVNQLLGNVLYLTGTLPALEPLALRVAEAFERKDPAADDWEGALVLPVQHEDIRAHLPHRDRLLAAVPSDTWLHGLLLVLDLEPLLVLHPASGQGFEVTIGGLGDNFQLHTLLAYRLVPSLIPGEPPPQSWVEAASVGQDLEPAGGIRGQFELSGGFGETIWNEGRPCDIPVFEGRRVVVLGVPSCARSWNAGRLYPMMTPMVDVTRVLPSDEAASWLAKVSP</sequence>
<reference evidence="1 2" key="1">
    <citation type="submission" date="2023-11" db="EMBL/GenBank/DDBJ databases">
        <title>Lentzea sokolovensis, sp. nov., Lentzea kristufkii, sp. nov., and Lentzea miocenensis, sp. nov., rare actinobacteria from Sokolov Coal Basin, Miocene lacustrine sediment, Czech Republic.</title>
        <authorList>
            <person name="Lara A."/>
            <person name="Kotroba L."/>
            <person name="Nouioui I."/>
            <person name="Neumann-Schaal M."/>
            <person name="Mast Y."/>
            <person name="Chronakova A."/>
        </authorList>
    </citation>
    <scope>NUCLEOTIDE SEQUENCE [LARGE SCALE GENOMIC DNA]</scope>
    <source>
        <strain evidence="1 2">BCCO 10_0856</strain>
    </source>
</reference>
<gene>
    <name evidence="1" type="ORF">SK803_41035</name>
</gene>